<keyword evidence="2" id="KW-0808">Transferase</keyword>
<feature type="compositionally biased region" description="Basic and acidic residues" evidence="1">
    <location>
        <begin position="273"/>
        <end position="288"/>
    </location>
</feature>
<name>A0A3M0A2M3_9BACT</name>
<protein>
    <submittedName>
        <fullName evidence="2">Lipopolysaccharide cholinephosphotransferase</fullName>
    </submittedName>
</protein>
<evidence type="ECO:0000313" key="2">
    <source>
        <dbReference type="EMBL" id="RMA79070.1"/>
    </source>
</evidence>
<reference evidence="2 3" key="1">
    <citation type="submission" date="2018-10" db="EMBL/GenBank/DDBJ databases">
        <title>Genomic Encyclopedia of Archaeal and Bacterial Type Strains, Phase II (KMG-II): from individual species to whole genera.</title>
        <authorList>
            <person name="Goeker M."/>
        </authorList>
    </citation>
    <scope>NUCLEOTIDE SEQUENCE [LARGE SCALE GENOMIC DNA]</scope>
    <source>
        <strain evidence="2 3">ATCC 29870</strain>
    </source>
</reference>
<dbReference type="Proteomes" id="UP000267246">
    <property type="component" value="Unassembled WGS sequence"/>
</dbReference>
<evidence type="ECO:0000313" key="3">
    <source>
        <dbReference type="Proteomes" id="UP000267246"/>
    </source>
</evidence>
<dbReference type="OrthoDB" id="401364at2"/>
<proteinExistence type="predicted"/>
<accession>A0A3M0A2M3</accession>
<comment type="caution">
    <text evidence="2">The sequence shown here is derived from an EMBL/GenBank/DDBJ whole genome shotgun (WGS) entry which is preliminary data.</text>
</comment>
<evidence type="ECO:0000256" key="1">
    <source>
        <dbReference type="SAM" id="MobiDB-lite"/>
    </source>
</evidence>
<dbReference type="AlphaFoldDB" id="A0A3M0A2M3"/>
<keyword evidence="3" id="KW-1185">Reference proteome</keyword>
<dbReference type="GO" id="GO:0016740">
    <property type="term" value="F:transferase activity"/>
    <property type="evidence" value="ECO:0007669"/>
    <property type="project" value="UniProtKB-KW"/>
</dbReference>
<sequence>MNKIMNEKLDALKEFVTLCDTHKIWYSLDNLSLLSTVSEKDIEDKIDFHEVMMTYESYEEFKTKCTDFVIDNTKHSSYKTTQIKFAKDANNFLEEKAFVNINLLLPVKVKTLKKFLNFKNYERSRMQNLQTRYRSTSAQLEGKILSLFWPKLTYKEIINSLEDKEYEGYVTTRERINKKWKRNWITHVSFERKTIDFHGIKVKILSEFESYLTNIFGENFSDFEVEPLKNIHINLVDFVSVNTFNLAKQKEEQDKIKEEIIEHTISDPQVKVKSKEKLSKDSDKNIEE</sequence>
<dbReference type="RefSeq" id="WP_147437875.1">
    <property type="nucleotide sequence ID" value="NZ_CP137846.1"/>
</dbReference>
<feature type="region of interest" description="Disordered" evidence="1">
    <location>
        <begin position="269"/>
        <end position="288"/>
    </location>
</feature>
<gene>
    <name evidence="2" type="ORF">JN00_0117</name>
</gene>
<dbReference type="EMBL" id="REFI01000005">
    <property type="protein sequence ID" value="RMA79070.1"/>
    <property type="molecule type" value="Genomic_DNA"/>
</dbReference>
<organism evidence="2 3">
    <name type="scientific">Metamycoplasma subdolum</name>
    <dbReference type="NCBI Taxonomy" id="92407"/>
    <lineage>
        <taxon>Bacteria</taxon>
        <taxon>Bacillati</taxon>
        <taxon>Mycoplasmatota</taxon>
        <taxon>Mycoplasmoidales</taxon>
        <taxon>Metamycoplasmataceae</taxon>
        <taxon>Metamycoplasma</taxon>
    </lineage>
</organism>